<organism evidence="7 8">
    <name type="scientific">Paramicrosporidium saccamoebae</name>
    <dbReference type="NCBI Taxonomy" id="1246581"/>
    <lineage>
        <taxon>Eukaryota</taxon>
        <taxon>Fungi</taxon>
        <taxon>Fungi incertae sedis</taxon>
        <taxon>Cryptomycota</taxon>
        <taxon>Cryptomycota incertae sedis</taxon>
        <taxon>Paramicrosporidium</taxon>
    </lineage>
</organism>
<evidence type="ECO:0000313" key="7">
    <source>
        <dbReference type="EMBL" id="PJF18504.1"/>
    </source>
</evidence>
<gene>
    <name evidence="7" type="ORF">PSACC_01675</name>
</gene>
<feature type="transmembrane region" description="Helical" evidence="5">
    <location>
        <begin position="961"/>
        <end position="980"/>
    </location>
</feature>
<dbReference type="PANTHER" id="PTHR14624:SF0">
    <property type="entry name" value="POLYPRENOL REDUCTASE"/>
    <property type="match status" value="1"/>
</dbReference>
<comment type="subcellular location">
    <subcellularLocation>
        <location evidence="1">Endomembrane system</location>
        <topology evidence="1">Multi-pass membrane protein</topology>
    </subcellularLocation>
</comment>
<dbReference type="PROSITE" id="PS50244">
    <property type="entry name" value="S5A_REDUCTASE"/>
    <property type="match status" value="1"/>
</dbReference>
<reference evidence="7 8" key="1">
    <citation type="submission" date="2016-10" db="EMBL/GenBank/DDBJ databases">
        <title>The genome of Paramicrosporidium saccamoebae is the missing link in understanding Cryptomycota and Microsporidia evolution.</title>
        <authorList>
            <person name="Quandt C.A."/>
            <person name="Beaudet D."/>
            <person name="Corsaro D."/>
            <person name="Michel R."/>
            <person name="Corradi N."/>
            <person name="James T."/>
        </authorList>
    </citation>
    <scope>NUCLEOTIDE SEQUENCE [LARGE SCALE GENOMIC DNA]</scope>
    <source>
        <strain evidence="7 8">KSL3</strain>
    </source>
</reference>
<sequence>MPRFQARIIHSRGPPGCIPLVIVNETEGGYALVQKWDGDAVDVKTQNGKADRFRVVATPTSVLPSKTNTHSDMTLATPSVSLVFDCTLDGVGRPITGDAPMSPATTSSNLVLTKDGCLGQMTSDGFFVYEYFMPDGRVIDLRTAKILIPMGTVKEADARIDIHRKRGLLAHICELGVVVIDLHRLGAPILTKIKADTEPSCVAWITSNLLAIADSTVVKFYDSQGTFVQRIDFSPERAVAKVLSFLMCTVGTSLLLLAESISGEQFIFKYSLARLGITSGCNSKLAFLECSGQLMHLRISRGLFSAQAAEDDSTAISIRDHSFLWEVIDVPFDLYMQGKLNGPIRRVIIDPTGEWVAVAGKTGFCLCHMSQRRWKLFSDPREEQEFTVDHMTWVECGSEKLLAVSGMYNGQCEFWIISPKAELRIKNVLHRQVASKNVVALNACGHGQLGILSGEFILQIIKLSYDKGPFSMEILISASFTSFSDASLDPSAWKFAFISNALYAGKQFHLFVVQRGQVLFSVLVPPQGEEAEHRDIAAKILKPTHVDDFFIWQPSGQIWVVIVAGKTVQCIKWPFLQSDEFKLELDGMPCAFYPKIAGGLLTLLEQSTHLGWGERNLQRISINQTVSLIPAFLLQQLQVQTAVEFSETAKTISRSFGDDHAGEFKLLIELFLLEILNTTQQAEQNLLYRKLTEVLGSVLGPRTFRECLANFLRRIEISDATRILEILGPFPKLFKASVSAHQVDVAWSFFRISSAEGFNAENPLAMEELSDLLEVSYDSRNTPVLAIDATNPIDVKALKLDGPVSGRCSAVCQMLEEADAMDEAAIWSFVCDGDSTLLHQLLDSHRCKFSLEELSTALSGFHVTGDYVAGYYLVGLLCMLLCTFRQSYLTDPLVTHGKVSLSSSLQLPKQYFTYFYMVGIVASTALLSFQGIQDWLLLVHLTRRMGETIVLPYSANSRMHIIHGLVGISYYPVLVLTFLLCKVHFQFHPIATLALVALNIWQHYLHRLLYESRQKGEYLPLGDLFLEFRYTLCPHYMLEIAMYAWFAYLSGWSTLMVLNLAFVSANLYISAQSTLYWYLQRFPEARFRPSALLPPI</sequence>
<keyword evidence="8" id="KW-1185">Reference proteome</keyword>
<dbReference type="GO" id="GO:0003865">
    <property type="term" value="F:3-oxo-5-alpha-steroid 4-dehydrogenase activity"/>
    <property type="evidence" value="ECO:0007669"/>
    <property type="project" value="TreeGrafter"/>
</dbReference>
<feature type="transmembrane region" description="Helical" evidence="5">
    <location>
        <begin position="869"/>
        <end position="890"/>
    </location>
</feature>
<feature type="transmembrane region" description="Helical" evidence="5">
    <location>
        <begin position="911"/>
        <end position="932"/>
    </location>
</feature>
<comment type="caution">
    <text evidence="7">The sequence shown here is derived from an EMBL/GenBank/DDBJ whole genome shotgun (WGS) entry which is preliminary data.</text>
</comment>
<evidence type="ECO:0000256" key="2">
    <source>
        <dbReference type="ARBA" id="ARBA00022692"/>
    </source>
</evidence>
<evidence type="ECO:0000256" key="3">
    <source>
        <dbReference type="ARBA" id="ARBA00022989"/>
    </source>
</evidence>
<dbReference type="GO" id="GO:0016095">
    <property type="term" value="P:polyprenol catabolic process"/>
    <property type="evidence" value="ECO:0007669"/>
    <property type="project" value="TreeGrafter"/>
</dbReference>
<dbReference type="InterPro" id="IPR036322">
    <property type="entry name" value="WD40_repeat_dom_sf"/>
</dbReference>
<dbReference type="OrthoDB" id="541710at2759"/>
<evidence type="ECO:0000256" key="4">
    <source>
        <dbReference type="ARBA" id="ARBA00023136"/>
    </source>
</evidence>
<feature type="transmembrane region" description="Helical" evidence="5">
    <location>
        <begin position="987"/>
        <end position="1005"/>
    </location>
</feature>
<evidence type="ECO:0000313" key="8">
    <source>
        <dbReference type="Proteomes" id="UP000240830"/>
    </source>
</evidence>
<dbReference type="EMBL" id="MTSL01000117">
    <property type="protein sequence ID" value="PJF18504.1"/>
    <property type="molecule type" value="Genomic_DNA"/>
</dbReference>
<dbReference type="InterPro" id="IPR001104">
    <property type="entry name" value="3-oxo-5_a-steroid_4-DH_C"/>
</dbReference>
<dbReference type="STRING" id="1246581.A0A2H9TL94"/>
<dbReference type="GO" id="GO:0005783">
    <property type="term" value="C:endoplasmic reticulum"/>
    <property type="evidence" value="ECO:0007669"/>
    <property type="project" value="TreeGrafter"/>
</dbReference>
<evidence type="ECO:0000256" key="5">
    <source>
        <dbReference type="SAM" id="Phobius"/>
    </source>
</evidence>
<name>A0A2H9TL94_9FUNG</name>
<keyword evidence="2 5" id="KW-0812">Transmembrane</keyword>
<dbReference type="Proteomes" id="UP000240830">
    <property type="component" value="Unassembled WGS sequence"/>
</dbReference>
<dbReference type="PANTHER" id="PTHR14624">
    <property type="entry name" value="DFG10 PROTEIN"/>
    <property type="match status" value="1"/>
</dbReference>
<evidence type="ECO:0000256" key="1">
    <source>
        <dbReference type="ARBA" id="ARBA00004127"/>
    </source>
</evidence>
<dbReference type="AlphaFoldDB" id="A0A2H9TL94"/>
<dbReference type="GO" id="GO:0006488">
    <property type="term" value="P:dolichol-linked oligosaccharide biosynthetic process"/>
    <property type="evidence" value="ECO:0007669"/>
    <property type="project" value="InterPro"/>
</dbReference>
<feature type="transmembrane region" description="Helical" evidence="5">
    <location>
        <begin position="1045"/>
        <end position="1069"/>
    </location>
</feature>
<protein>
    <recommendedName>
        <fullName evidence="6">3-oxo-5-alpha-steroid 4-dehydrogenase C-terminal domain-containing protein</fullName>
    </recommendedName>
</protein>
<evidence type="ECO:0000259" key="6">
    <source>
        <dbReference type="Pfam" id="PF02544"/>
    </source>
</evidence>
<accession>A0A2H9TL94</accession>
<keyword evidence="4 5" id="KW-0472">Membrane</keyword>
<feature type="domain" description="3-oxo-5-alpha-steroid 4-dehydrogenase C-terminal" evidence="6">
    <location>
        <begin position="996"/>
        <end position="1094"/>
    </location>
</feature>
<keyword evidence="3 5" id="KW-1133">Transmembrane helix</keyword>
<dbReference type="InterPro" id="IPR039698">
    <property type="entry name" value="Dfg10/SRD5A3"/>
</dbReference>
<proteinExistence type="predicted"/>
<dbReference type="SUPFAM" id="SSF50978">
    <property type="entry name" value="WD40 repeat-like"/>
    <property type="match status" value="1"/>
</dbReference>
<dbReference type="Pfam" id="PF02544">
    <property type="entry name" value="Steroid_dh"/>
    <property type="match status" value="1"/>
</dbReference>